<dbReference type="Proteomes" id="UP000309061">
    <property type="component" value="Chromosome"/>
</dbReference>
<dbReference type="RefSeq" id="WP_136494723.1">
    <property type="nucleotide sequence ID" value="NZ_CP046052.1"/>
</dbReference>
<dbReference type="Pfam" id="PF09587">
    <property type="entry name" value="PGA_cap"/>
    <property type="match status" value="1"/>
</dbReference>
<dbReference type="InterPro" id="IPR019079">
    <property type="entry name" value="Capsule_synth_CapA"/>
</dbReference>
<keyword evidence="4" id="KW-1185">Reference proteome</keyword>
<proteinExistence type="inferred from homology"/>
<dbReference type="AlphaFoldDB" id="A0A6B8K9A2"/>
<name>A0A6B8K9A2_9HYPH</name>
<dbReference type="EMBL" id="CP046052">
    <property type="protein sequence ID" value="QGM44419.1"/>
    <property type="molecule type" value="Genomic_DNA"/>
</dbReference>
<evidence type="ECO:0000313" key="4">
    <source>
        <dbReference type="Proteomes" id="UP000309061"/>
    </source>
</evidence>
<dbReference type="SUPFAM" id="SSF56300">
    <property type="entry name" value="Metallo-dependent phosphatases"/>
    <property type="match status" value="1"/>
</dbReference>
<organism evidence="3 4">
    <name type="scientific">Methylocystis heyeri</name>
    <dbReference type="NCBI Taxonomy" id="391905"/>
    <lineage>
        <taxon>Bacteria</taxon>
        <taxon>Pseudomonadati</taxon>
        <taxon>Pseudomonadota</taxon>
        <taxon>Alphaproteobacteria</taxon>
        <taxon>Hyphomicrobiales</taxon>
        <taxon>Methylocystaceae</taxon>
        <taxon>Methylocystis</taxon>
    </lineage>
</organism>
<dbReference type="InterPro" id="IPR029052">
    <property type="entry name" value="Metallo-depent_PP-like"/>
</dbReference>
<sequence>MSVFEAPSAGKTVRIFLCGDVMIGRGIDQILPRPCPPLLHEPYLASAMDYVKLAEQASGRITAPVDLSYPWGASLEKLESRRPDICIANLETSATTSEDYEAKGINYRVSPANAACLRSLGVDICALANNHVLDWGQGGLLETLDTLERLGIRTAGAGRNLKEAQEPAVFPLPGRGRAVVFSFALPSGGTPRHWEATRDRPGVNFLPDLSGESLDHACDIIGASRKPDDLAVVSLHWGPNWSYEVPEEQRLFAHGLMDRAEVRIVHGHSSHHPKAIEIYRDRLILYGCGDFLNDYEGIGGDETYRGDLSLMFFADIDADNGELVALELAPLKVRRLRLEAASPEDAEWMAQKLDSESVPFGVRVRKIARDSLRAEPAL</sequence>
<comment type="similarity">
    <text evidence="1">Belongs to the CapA family.</text>
</comment>
<reference evidence="3 4" key="1">
    <citation type="submission" date="2019-11" db="EMBL/GenBank/DDBJ databases">
        <title>The genome sequence of Methylocystis heyeri.</title>
        <authorList>
            <person name="Oshkin I.Y."/>
            <person name="Miroshnikov K."/>
            <person name="Dedysh S.N."/>
        </authorList>
    </citation>
    <scope>NUCLEOTIDE SEQUENCE [LARGE SCALE GENOMIC DNA]</scope>
    <source>
        <strain evidence="3 4">H2</strain>
    </source>
</reference>
<evidence type="ECO:0000313" key="3">
    <source>
        <dbReference type="EMBL" id="QGM44419.1"/>
    </source>
</evidence>
<dbReference type="SMART" id="SM00854">
    <property type="entry name" value="PGA_cap"/>
    <property type="match status" value="1"/>
</dbReference>
<accession>A0A6B8K9A2</accession>
<dbReference type="CDD" id="cd07381">
    <property type="entry name" value="MPP_CapA"/>
    <property type="match status" value="1"/>
</dbReference>
<protein>
    <submittedName>
        <fullName evidence="3">Poly-gamma-glutamate biosynthesis protein</fullName>
    </submittedName>
</protein>
<dbReference type="PANTHER" id="PTHR33393:SF11">
    <property type="entry name" value="POLYGLUTAMINE SYNTHESIS ACCESSORY PROTEIN RV0574C-RELATED"/>
    <property type="match status" value="1"/>
</dbReference>
<gene>
    <name evidence="3" type="ORF">H2LOC_001175</name>
</gene>
<feature type="domain" description="Capsule synthesis protein CapA" evidence="2">
    <location>
        <begin position="14"/>
        <end position="295"/>
    </location>
</feature>
<dbReference type="OrthoDB" id="9810718at2"/>
<evidence type="ECO:0000256" key="1">
    <source>
        <dbReference type="ARBA" id="ARBA00005662"/>
    </source>
</evidence>
<dbReference type="InterPro" id="IPR052169">
    <property type="entry name" value="CW_Biosynth-Accessory"/>
</dbReference>
<dbReference type="KEGG" id="mhey:H2LOC_001175"/>
<evidence type="ECO:0000259" key="2">
    <source>
        <dbReference type="SMART" id="SM00854"/>
    </source>
</evidence>
<dbReference type="PANTHER" id="PTHR33393">
    <property type="entry name" value="POLYGLUTAMINE SYNTHESIS ACCESSORY PROTEIN RV0574C-RELATED"/>
    <property type="match status" value="1"/>
</dbReference>